<reference evidence="1 2" key="1">
    <citation type="submission" date="2019-04" db="EMBL/GenBank/DDBJ databases">
        <title>An improved genome assembly and genetic linkage map for asparagus bean, Vigna unguiculata ssp. sesquipedialis.</title>
        <authorList>
            <person name="Xia Q."/>
            <person name="Zhang R."/>
            <person name="Dong Y."/>
        </authorList>
    </citation>
    <scope>NUCLEOTIDE SEQUENCE [LARGE SCALE GENOMIC DNA]</scope>
    <source>
        <tissue evidence="1">Leaf</tissue>
    </source>
</reference>
<evidence type="ECO:0000313" key="1">
    <source>
        <dbReference type="EMBL" id="QCD78994.1"/>
    </source>
</evidence>
<name>A0A4D6KYM5_VIGUN</name>
<proteinExistence type="predicted"/>
<evidence type="ECO:0000313" key="2">
    <source>
        <dbReference type="Proteomes" id="UP000501690"/>
    </source>
</evidence>
<dbReference type="AlphaFoldDB" id="A0A4D6KYM5"/>
<dbReference type="EMBL" id="CP039345">
    <property type="protein sequence ID" value="QCD78994.1"/>
    <property type="molecule type" value="Genomic_DNA"/>
</dbReference>
<dbReference type="Proteomes" id="UP000501690">
    <property type="component" value="Linkage Group LG1"/>
</dbReference>
<sequence length="103" mass="11764">MVTDSSEWWWRCCCRLIAEKLAVVTVDLFELRRDGSKLTVREFQWIVKNVATKMMMVCENSGAARDLVHERLLQWWCVAGKMMVTVAPASDGERMVAGGCHID</sequence>
<keyword evidence="2" id="KW-1185">Reference proteome</keyword>
<accession>A0A4D6KYM5</accession>
<protein>
    <submittedName>
        <fullName evidence="1">Uncharacterized protein</fullName>
    </submittedName>
</protein>
<organism evidence="1 2">
    <name type="scientific">Vigna unguiculata</name>
    <name type="common">Cowpea</name>
    <dbReference type="NCBI Taxonomy" id="3917"/>
    <lineage>
        <taxon>Eukaryota</taxon>
        <taxon>Viridiplantae</taxon>
        <taxon>Streptophyta</taxon>
        <taxon>Embryophyta</taxon>
        <taxon>Tracheophyta</taxon>
        <taxon>Spermatophyta</taxon>
        <taxon>Magnoliopsida</taxon>
        <taxon>eudicotyledons</taxon>
        <taxon>Gunneridae</taxon>
        <taxon>Pentapetalae</taxon>
        <taxon>rosids</taxon>
        <taxon>fabids</taxon>
        <taxon>Fabales</taxon>
        <taxon>Fabaceae</taxon>
        <taxon>Papilionoideae</taxon>
        <taxon>50 kb inversion clade</taxon>
        <taxon>NPAAA clade</taxon>
        <taxon>indigoferoid/millettioid clade</taxon>
        <taxon>Phaseoleae</taxon>
        <taxon>Vigna</taxon>
    </lineage>
</organism>
<gene>
    <name evidence="1" type="ORF">DEO72_LG1g2631</name>
</gene>